<comment type="caution">
    <text evidence="1">The sequence shown here is derived from an EMBL/GenBank/DDBJ whole genome shotgun (WGS) entry which is preliminary data.</text>
</comment>
<evidence type="ECO:0000313" key="1">
    <source>
        <dbReference type="EMBL" id="ODA67762.1"/>
    </source>
</evidence>
<keyword evidence="2" id="KW-1185">Reference proteome</keyword>
<accession>A0A1E2S019</accession>
<dbReference type="AlphaFoldDB" id="A0A1E2S019"/>
<organism evidence="1 2">
    <name type="scientific">Methyloligella halotolerans</name>
    <dbReference type="NCBI Taxonomy" id="1177755"/>
    <lineage>
        <taxon>Bacteria</taxon>
        <taxon>Pseudomonadati</taxon>
        <taxon>Pseudomonadota</taxon>
        <taxon>Alphaproteobacteria</taxon>
        <taxon>Hyphomicrobiales</taxon>
        <taxon>Hyphomicrobiaceae</taxon>
        <taxon>Methyloligella</taxon>
    </lineage>
</organism>
<sequence>MLLRPIALAQNPASVTGIVGGYRHITGAGLALLLCFALAGCATAPEPPPDEPAMPRLSGHPATERERAILMRNIQMQIPKDMRPEIGKALFALVPGGGSYSCGMVHAIEGSGRQTQWSIFEFTVTPQGNSRMNISKPGQEEALMARCRSHGLALED</sequence>
<dbReference type="STRING" id="1177755.A7A08_00926"/>
<dbReference type="EMBL" id="MASI01000002">
    <property type="protein sequence ID" value="ODA67762.1"/>
    <property type="molecule type" value="Genomic_DNA"/>
</dbReference>
<dbReference type="Proteomes" id="UP000095087">
    <property type="component" value="Unassembled WGS sequence"/>
</dbReference>
<name>A0A1E2S019_9HYPH</name>
<proteinExistence type="predicted"/>
<gene>
    <name evidence="1" type="ORF">A7A08_00926</name>
</gene>
<reference evidence="1 2" key="1">
    <citation type="submission" date="2016-07" db="EMBL/GenBank/DDBJ databases">
        <title>Draft genome sequence of Methyloligella halotolerans C2T (VKM B-2706T=CCUG 61687T=DSM 25045T), a halotolerant polyhydroxybutyrate accumulating methylotroph.</title>
        <authorList>
            <person name="Vasilenko O.V."/>
            <person name="Doronina N.V."/>
            <person name="Poroshina M.N."/>
            <person name="Tarlachkov S.V."/>
            <person name="Trotsenko Y.A."/>
        </authorList>
    </citation>
    <scope>NUCLEOTIDE SEQUENCE [LARGE SCALE GENOMIC DNA]</scope>
    <source>
        <strain evidence="1 2">VKM B-2706</strain>
    </source>
</reference>
<evidence type="ECO:0000313" key="2">
    <source>
        <dbReference type="Proteomes" id="UP000095087"/>
    </source>
</evidence>
<protein>
    <submittedName>
        <fullName evidence="1">Uncharacterized protein</fullName>
    </submittedName>
</protein>